<comment type="catalytic activity">
    <reaction evidence="1">
        <text>Endohydrolysis of the N-glycosidic bond at one specific adenosine on the 28S rRNA.</text>
        <dbReference type="EC" id="3.2.2.22"/>
    </reaction>
</comment>
<name>A0A2S3I238_9POAL</name>
<dbReference type="AlphaFoldDB" id="A0A2S3I238"/>
<evidence type="ECO:0000256" key="1">
    <source>
        <dbReference type="RuleBase" id="RU004915"/>
    </source>
</evidence>
<keyword evidence="1" id="KW-0800">Toxin</keyword>
<sequence length="314" mass="34964">MHHMHAFLLPAVAALSLLAALSGGGQAQAVRIRHVYFNLATQPYTHLYTQLETLLKAPSNPPYHPRDIDGRYVLGPRRSVFKAAPLGWIMLHVTAGPERGPANSATLALAEDDLYLFGFANGTNQWYFLENFASGVQGATTLPFSLNYGDIIDGGHKSLWKVPLGKGSAVYAATTMATYDRARSPTPQIKDAFARSIVMYSEAIRFKPIRMAFSNGDRWEHRTYISDIQATWIAHWGQMSTLLIAWERSGRQKWGAPPFDLIAESVREDIHVGNPAEALVKLDFILRPTSKDLPTLLNTTTTTTYHAYMYNPND</sequence>
<evidence type="ECO:0000256" key="2">
    <source>
        <dbReference type="SAM" id="SignalP"/>
    </source>
</evidence>
<dbReference type="GO" id="GO:0017148">
    <property type="term" value="P:negative regulation of translation"/>
    <property type="evidence" value="ECO:0007669"/>
    <property type="project" value="UniProtKB-KW"/>
</dbReference>
<dbReference type="InterPro" id="IPR016138">
    <property type="entry name" value="Ribosome_inactivat_prot_sub1"/>
</dbReference>
<dbReference type="InterPro" id="IPR036041">
    <property type="entry name" value="Ribosome-inact_prot_sf"/>
</dbReference>
<dbReference type="Pfam" id="PF00161">
    <property type="entry name" value="RIP"/>
    <property type="match status" value="1"/>
</dbReference>
<dbReference type="Proteomes" id="UP000243499">
    <property type="component" value="Chromosome 6"/>
</dbReference>
<evidence type="ECO:0000313" key="3">
    <source>
        <dbReference type="EMBL" id="PAN35054.1"/>
    </source>
</evidence>
<organism evidence="3">
    <name type="scientific">Panicum hallii</name>
    <dbReference type="NCBI Taxonomy" id="206008"/>
    <lineage>
        <taxon>Eukaryota</taxon>
        <taxon>Viridiplantae</taxon>
        <taxon>Streptophyta</taxon>
        <taxon>Embryophyta</taxon>
        <taxon>Tracheophyta</taxon>
        <taxon>Spermatophyta</taxon>
        <taxon>Magnoliopsida</taxon>
        <taxon>Liliopsida</taxon>
        <taxon>Poales</taxon>
        <taxon>Poaceae</taxon>
        <taxon>PACMAD clade</taxon>
        <taxon>Panicoideae</taxon>
        <taxon>Panicodae</taxon>
        <taxon>Paniceae</taxon>
        <taxon>Panicinae</taxon>
        <taxon>Panicum</taxon>
        <taxon>Panicum sect. Panicum</taxon>
    </lineage>
</organism>
<feature type="signal peptide" evidence="2">
    <location>
        <begin position="1"/>
        <end position="27"/>
    </location>
</feature>
<feature type="chain" id="PRO_5015670658" description="rRNA N-glycosylase" evidence="2">
    <location>
        <begin position="28"/>
        <end position="314"/>
    </location>
</feature>
<dbReference type="EMBL" id="CM008051">
    <property type="protein sequence ID" value="PAN35054.1"/>
    <property type="molecule type" value="Genomic_DNA"/>
</dbReference>
<dbReference type="GO" id="GO:0090729">
    <property type="term" value="F:toxin activity"/>
    <property type="evidence" value="ECO:0007669"/>
    <property type="project" value="UniProtKB-KW"/>
</dbReference>
<dbReference type="PANTHER" id="PTHR33453">
    <property type="match status" value="1"/>
</dbReference>
<dbReference type="EC" id="3.2.2.22" evidence="1"/>
<dbReference type="Gene3D" id="3.40.420.10">
    <property type="entry name" value="Ricin (A subunit), domain 1"/>
    <property type="match status" value="1"/>
</dbReference>
<dbReference type="InterPro" id="IPR001574">
    <property type="entry name" value="Ribosome_inactivat_prot"/>
</dbReference>
<reference evidence="3" key="1">
    <citation type="submission" date="2018-04" db="EMBL/GenBank/DDBJ databases">
        <title>WGS assembly of Panicum hallii.</title>
        <authorList>
            <person name="Lovell J."/>
            <person name="Jenkins J."/>
            <person name="Lowry D."/>
            <person name="Mamidi S."/>
            <person name="Sreedasyam A."/>
            <person name="Weng X."/>
            <person name="Barry K."/>
            <person name="Bonette J."/>
            <person name="Campitelli B."/>
            <person name="Daum C."/>
            <person name="Gordon S."/>
            <person name="Gould B."/>
            <person name="Lipzen A."/>
            <person name="Macqueen A."/>
            <person name="Palacio-Mejia J."/>
            <person name="Plott C."/>
            <person name="Shakirov E."/>
            <person name="Shu S."/>
            <person name="Yoshinaga Y."/>
            <person name="Zane M."/>
            <person name="Rokhsar D."/>
            <person name="Grimwood J."/>
            <person name="Schmutz J."/>
            <person name="Juenger T."/>
        </authorList>
    </citation>
    <scope>NUCLEOTIDE SEQUENCE [LARGE SCALE GENOMIC DNA]</scope>
    <source>
        <strain evidence="3">FIL2</strain>
    </source>
</reference>
<dbReference type="PANTHER" id="PTHR33453:SF46">
    <property type="entry name" value="RRNA N-GLYCOSYLASE"/>
    <property type="match status" value="1"/>
</dbReference>
<gene>
    <name evidence="3" type="ORF">PAHAL_6G176000</name>
</gene>
<keyword evidence="1" id="KW-0652">Protein synthesis inhibitor</keyword>
<keyword evidence="1" id="KW-0378">Hydrolase</keyword>
<dbReference type="GO" id="GO:0006952">
    <property type="term" value="P:defense response"/>
    <property type="evidence" value="ECO:0007669"/>
    <property type="project" value="UniProtKB-KW"/>
</dbReference>
<proteinExistence type="inferred from homology"/>
<dbReference type="Gramene" id="PAN35054">
    <property type="protein sequence ID" value="PAN35054"/>
    <property type="gene ID" value="PAHAL_6G176000"/>
</dbReference>
<dbReference type="SUPFAM" id="SSF56371">
    <property type="entry name" value="Ribosome inactivating proteins (RIP)"/>
    <property type="match status" value="1"/>
</dbReference>
<keyword evidence="2" id="KW-0732">Signal</keyword>
<dbReference type="GO" id="GO:0030598">
    <property type="term" value="F:rRNA N-glycosylase activity"/>
    <property type="evidence" value="ECO:0007669"/>
    <property type="project" value="UniProtKB-EC"/>
</dbReference>
<comment type="similarity">
    <text evidence="1">Belongs to the ribosome-inactivating protein family.</text>
</comment>
<keyword evidence="1" id="KW-0611">Plant defense</keyword>
<accession>A0A2S3I238</accession>
<protein>
    <recommendedName>
        <fullName evidence="1">rRNA N-glycosylase</fullName>
        <ecNumber evidence="1">3.2.2.22</ecNumber>
    </recommendedName>
</protein>